<dbReference type="SUPFAM" id="SSF81296">
    <property type="entry name" value="E set domains"/>
    <property type="match status" value="1"/>
</dbReference>
<sequence length="698" mass="78208">MIDDMQKKQTAESTSTVSMDSTYTGRDLGVTTGPNVCCFKVWSPAAVQMGLVLYPPLTGGNPEQTPNQLKQSILSMHPDEQDLWVLDVEGDLRGYRYMFKSTFADGTSTTAVDPYARAVTMNGEMGVIVYMEETHPEGWEQDIRPECSHPTDAVLYELHVRDFSIHPSSGIVNKGKYLAFTETGLRDAAGNKLGIDHLAELGITHVHLLPVFDFATVDESNADNDLKDASNYNWGYDPLHYNVPEGSYATRADDPETRIREFKSMILALHRKGIGVIMDVVYNHTFDTAESSFEKLVPGYYYRQHADGTYSNGSGTGNETASERAMVRKFIIDSVRFWAEEYHVDGFRFDLMGLIDITTMKQLASELHHQVSPSILLYGEPWAAMDSPLGDEMTVKGTQRGAGFAVFNDDFRGLIKGDSDGDGKGFATGENGKEDQLWTGVQGSIHDFTEGPAETINYVTVHDNLNLWDKVARTQGLQDTLGFLVYNEDGSIRGFDNVEEAVRKADPYLQIDPDNVLENETVRRCLLANGIVLTSQGVPLIAAGDEMLRSKFGDANSHESGDIVNAIHWDQKQRFKPVFDYYRGLIQLRREHPAFRMRTREMIEQHVRLLHKEQGLLVFELQGEDVQDTWKRIIVIFNASPKTRSVSIPSGRWKAAVEDGCVHADSLGTMENSKDHQYSDNSQVQVKRLSMTVLYSEC</sequence>
<organism evidence="4">
    <name type="scientific">Paenibacillus sp. AN1007</name>
    <dbReference type="NCBI Taxonomy" id="3151385"/>
    <lineage>
        <taxon>Bacteria</taxon>
        <taxon>Bacillati</taxon>
        <taxon>Bacillota</taxon>
        <taxon>Bacilli</taxon>
        <taxon>Bacillales</taxon>
        <taxon>Paenibacillaceae</taxon>
        <taxon>Paenibacillus</taxon>
    </lineage>
</organism>
<evidence type="ECO:0000259" key="3">
    <source>
        <dbReference type="SMART" id="SM00642"/>
    </source>
</evidence>
<name>A0AAU8NC36_9BACL</name>
<feature type="compositionally biased region" description="Polar residues" evidence="2">
    <location>
        <begin position="11"/>
        <end position="24"/>
    </location>
</feature>
<dbReference type="EC" id="3.2.1.41" evidence="4"/>
<dbReference type="InterPro" id="IPR011840">
    <property type="entry name" value="PulA_typeI"/>
</dbReference>
<dbReference type="GO" id="GO:0005975">
    <property type="term" value="P:carbohydrate metabolic process"/>
    <property type="evidence" value="ECO:0007669"/>
    <property type="project" value="InterPro"/>
</dbReference>
<dbReference type="Pfam" id="PF21653">
    <property type="entry name" value="pulA_all-beta"/>
    <property type="match status" value="1"/>
</dbReference>
<dbReference type="PANTHER" id="PTHR43002">
    <property type="entry name" value="GLYCOGEN DEBRANCHING ENZYME"/>
    <property type="match status" value="1"/>
</dbReference>
<dbReference type="InterPro" id="IPR013780">
    <property type="entry name" value="Glyco_hydro_b"/>
</dbReference>
<dbReference type="Gene3D" id="3.20.20.80">
    <property type="entry name" value="Glycosidases"/>
    <property type="match status" value="1"/>
</dbReference>
<dbReference type="CDD" id="cd02860">
    <property type="entry name" value="E_set_Pullulanase"/>
    <property type="match status" value="1"/>
</dbReference>
<dbReference type="NCBIfam" id="TIGR02104">
    <property type="entry name" value="pulA_typeI"/>
    <property type="match status" value="1"/>
</dbReference>
<reference evidence="4" key="1">
    <citation type="submission" date="2024-05" db="EMBL/GenBank/DDBJ databases">
        <title>Draft genome assemblies of 36 bacteria isolated from hibernating arctic ground squirrels.</title>
        <authorList>
            <person name="McKee H."/>
            <person name="Mullen L."/>
            <person name="Drown D.M."/>
            <person name="Duddleston K.N."/>
        </authorList>
    </citation>
    <scope>NUCLEOTIDE SEQUENCE</scope>
    <source>
        <strain evidence="4">AN1007</strain>
    </source>
</reference>
<feature type="region of interest" description="Disordered" evidence="2">
    <location>
        <begin position="1"/>
        <end position="24"/>
    </location>
</feature>
<dbReference type="AlphaFoldDB" id="A0AAU8NC36"/>
<dbReference type="Gene3D" id="2.60.40.1180">
    <property type="entry name" value="Golgi alpha-mannosidase II"/>
    <property type="match status" value="1"/>
</dbReference>
<feature type="domain" description="Glycosyl hydrolase family 13 catalytic" evidence="3">
    <location>
        <begin position="157"/>
        <end position="589"/>
    </location>
</feature>
<feature type="compositionally biased region" description="Basic and acidic residues" evidence="2">
    <location>
        <begin position="1"/>
        <end position="10"/>
    </location>
</feature>
<accession>A0AAU8NC36</accession>
<dbReference type="SMART" id="SM00642">
    <property type="entry name" value="Aamy"/>
    <property type="match status" value="1"/>
</dbReference>
<comment type="similarity">
    <text evidence="1">Belongs to the glycosyl hydrolase 13 family.</text>
</comment>
<protein>
    <submittedName>
        <fullName evidence="4">Type I pullulanase</fullName>
        <ecNumber evidence="4">3.2.1.41</ecNumber>
    </submittedName>
</protein>
<keyword evidence="4" id="KW-0326">Glycosidase</keyword>
<dbReference type="InterPro" id="IPR013783">
    <property type="entry name" value="Ig-like_fold"/>
</dbReference>
<dbReference type="Pfam" id="PF02922">
    <property type="entry name" value="CBM_48"/>
    <property type="match status" value="1"/>
</dbReference>
<gene>
    <name evidence="4" type="primary">pulA</name>
    <name evidence="4" type="ORF">ABXS70_03710</name>
</gene>
<dbReference type="RefSeq" id="WP_366293914.1">
    <property type="nucleotide sequence ID" value="NZ_CP159992.1"/>
</dbReference>
<dbReference type="InterPro" id="IPR049117">
    <property type="entry name" value="pulA_all-beta"/>
</dbReference>
<dbReference type="InterPro" id="IPR014756">
    <property type="entry name" value="Ig_E-set"/>
</dbReference>
<evidence type="ECO:0000256" key="2">
    <source>
        <dbReference type="SAM" id="MobiDB-lite"/>
    </source>
</evidence>
<dbReference type="SUPFAM" id="SSF51445">
    <property type="entry name" value="(Trans)glycosidases"/>
    <property type="match status" value="1"/>
</dbReference>
<dbReference type="GO" id="GO:0051060">
    <property type="term" value="F:pullulanase activity"/>
    <property type="evidence" value="ECO:0007669"/>
    <property type="project" value="UniProtKB-EC"/>
</dbReference>
<keyword evidence="4" id="KW-0378">Hydrolase</keyword>
<dbReference type="InterPro" id="IPR017853">
    <property type="entry name" value="GH"/>
</dbReference>
<dbReference type="Gene3D" id="2.60.40.10">
    <property type="entry name" value="Immunoglobulins"/>
    <property type="match status" value="1"/>
</dbReference>
<dbReference type="InterPro" id="IPR004193">
    <property type="entry name" value="Glyco_hydro_13_N"/>
</dbReference>
<proteinExistence type="inferred from homology"/>
<dbReference type="CDD" id="cd11341">
    <property type="entry name" value="AmyAc_Pullulanase_LD-like"/>
    <property type="match status" value="1"/>
</dbReference>
<evidence type="ECO:0000256" key="1">
    <source>
        <dbReference type="ARBA" id="ARBA00008061"/>
    </source>
</evidence>
<dbReference type="InterPro" id="IPR006047">
    <property type="entry name" value="GH13_cat_dom"/>
</dbReference>
<evidence type="ECO:0000313" key="4">
    <source>
        <dbReference type="EMBL" id="XCP95833.1"/>
    </source>
</evidence>
<dbReference type="EMBL" id="CP159992">
    <property type="protein sequence ID" value="XCP95833.1"/>
    <property type="molecule type" value="Genomic_DNA"/>
</dbReference>
<dbReference type="Pfam" id="PF00128">
    <property type="entry name" value="Alpha-amylase"/>
    <property type="match status" value="1"/>
</dbReference>